<dbReference type="OrthoDB" id="8543772at2"/>
<dbReference type="Gene3D" id="1.10.10.60">
    <property type="entry name" value="Homeodomain-like"/>
    <property type="match status" value="1"/>
</dbReference>
<dbReference type="SUPFAM" id="SSF46689">
    <property type="entry name" value="Homeodomain-like"/>
    <property type="match status" value="2"/>
</dbReference>
<dbReference type="Pfam" id="PF12833">
    <property type="entry name" value="HTH_18"/>
    <property type="match status" value="1"/>
</dbReference>
<evidence type="ECO:0000313" key="4">
    <source>
        <dbReference type="EMBL" id="VVD61821.1"/>
    </source>
</evidence>
<feature type="domain" description="HTH araC/xylS-type" evidence="3">
    <location>
        <begin position="256"/>
        <end position="354"/>
    </location>
</feature>
<dbReference type="SUPFAM" id="SSF52317">
    <property type="entry name" value="Class I glutamine amidotransferase-like"/>
    <property type="match status" value="1"/>
</dbReference>
<organism evidence="4 5">
    <name type="scientific">Pandoraea pneumonica</name>
    <dbReference type="NCBI Taxonomy" id="2508299"/>
    <lineage>
        <taxon>Bacteria</taxon>
        <taxon>Pseudomonadati</taxon>
        <taxon>Pseudomonadota</taxon>
        <taxon>Betaproteobacteria</taxon>
        <taxon>Burkholderiales</taxon>
        <taxon>Burkholderiaceae</taxon>
        <taxon>Pandoraea</taxon>
    </lineage>
</organism>
<evidence type="ECO:0000259" key="3">
    <source>
        <dbReference type="PROSITE" id="PS01124"/>
    </source>
</evidence>
<dbReference type="Pfam" id="PF01965">
    <property type="entry name" value="DJ-1_PfpI"/>
    <property type="match status" value="1"/>
</dbReference>
<keyword evidence="1" id="KW-0805">Transcription regulation</keyword>
<evidence type="ECO:0000256" key="2">
    <source>
        <dbReference type="ARBA" id="ARBA00023163"/>
    </source>
</evidence>
<name>A0A5E4RG91_9BURK</name>
<dbReference type="PANTHER" id="PTHR43130:SF3">
    <property type="entry name" value="HTH-TYPE TRANSCRIPTIONAL REGULATOR RV1931C"/>
    <property type="match status" value="1"/>
</dbReference>
<accession>A0A5E4RG91</accession>
<dbReference type="PROSITE" id="PS01124">
    <property type="entry name" value="HTH_ARAC_FAMILY_2"/>
    <property type="match status" value="1"/>
</dbReference>
<protein>
    <submittedName>
        <fullName evidence="4">HTH-type transcriptional regulator CdhR</fullName>
    </submittedName>
</protein>
<keyword evidence="5" id="KW-1185">Reference proteome</keyword>
<dbReference type="InterPro" id="IPR029062">
    <property type="entry name" value="Class_I_gatase-like"/>
</dbReference>
<dbReference type="PANTHER" id="PTHR43130">
    <property type="entry name" value="ARAC-FAMILY TRANSCRIPTIONAL REGULATOR"/>
    <property type="match status" value="1"/>
</dbReference>
<dbReference type="AlphaFoldDB" id="A0A5E4RG91"/>
<proteinExistence type="predicted"/>
<dbReference type="Proteomes" id="UP000366945">
    <property type="component" value="Unassembled WGS sequence"/>
</dbReference>
<dbReference type="InterPro" id="IPR018060">
    <property type="entry name" value="HTH_AraC"/>
</dbReference>
<keyword evidence="2" id="KW-0804">Transcription</keyword>
<dbReference type="InterPro" id="IPR052158">
    <property type="entry name" value="INH-QAR"/>
</dbReference>
<dbReference type="SMART" id="SM00342">
    <property type="entry name" value="HTH_ARAC"/>
    <property type="match status" value="1"/>
</dbReference>
<dbReference type="EMBL" id="CABPSK010000001">
    <property type="protein sequence ID" value="VVD61821.1"/>
    <property type="molecule type" value="Genomic_DNA"/>
</dbReference>
<dbReference type="GeneID" id="300402219"/>
<evidence type="ECO:0000256" key="1">
    <source>
        <dbReference type="ARBA" id="ARBA00023015"/>
    </source>
</evidence>
<dbReference type="InterPro" id="IPR002818">
    <property type="entry name" value="DJ-1/PfpI"/>
</dbReference>
<reference evidence="4 5" key="1">
    <citation type="submission" date="2019-08" db="EMBL/GenBank/DDBJ databases">
        <authorList>
            <person name="Peeters C."/>
        </authorList>
    </citation>
    <scope>NUCLEOTIDE SEQUENCE [LARGE SCALE GENOMIC DNA]</scope>
    <source>
        <strain evidence="4 5">LMG 31114</strain>
    </source>
</reference>
<gene>
    <name evidence="4" type="primary">cdhR_1</name>
    <name evidence="4" type="ORF">PPN31114_00139</name>
</gene>
<dbReference type="GO" id="GO:0043565">
    <property type="term" value="F:sequence-specific DNA binding"/>
    <property type="evidence" value="ECO:0007669"/>
    <property type="project" value="InterPro"/>
</dbReference>
<dbReference type="Gene3D" id="3.40.50.880">
    <property type="match status" value="1"/>
</dbReference>
<sequence>MPRIQPVYLLVMPDALLLDVAAPAEALRMANLQQDAVQFTLHYVGTQPSVATSIGLQLSPLTVLPDAVPDDAWLVVTGTVEKPLPLAIVPGNVTTAVQAAQSAQVAQVAREAQQRAPSRASGDDPETLAVAWLRRVVRPTHRLVCICTGALLAARAGLLDGRVCTTHHGSCDELRSLAPGARVADNRLYVQDGNVWTSAGVTTGLDLMLTLIAEVTSPLCAAAVARLMVVYSRRAGADPQLSPWLEGRNHLHPALHRVQDAIAADPARDWTLAAMADIASTSERQITRLFREHSGIAPIDYLHRLRIALVREMLGNSQLDLERIAERAGFGSARHMRRVWHKFDAVPPSQARRPSRAAALS</sequence>
<dbReference type="RefSeq" id="WP_150677609.1">
    <property type="nucleotide sequence ID" value="NZ_CABPSK010000001.1"/>
</dbReference>
<dbReference type="GO" id="GO:0003700">
    <property type="term" value="F:DNA-binding transcription factor activity"/>
    <property type="evidence" value="ECO:0007669"/>
    <property type="project" value="InterPro"/>
</dbReference>
<evidence type="ECO:0000313" key="5">
    <source>
        <dbReference type="Proteomes" id="UP000366945"/>
    </source>
</evidence>
<dbReference type="InterPro" id="IPR009057">
    <property type="entry name" value="Homeodomain-like_sf"/>
</dbReference>